<evidence type="ECO:0000313" key="3">
    <source>
        <dbReference type="EMBL" id="QSL65487.1"/>
    </source>
</evidence>
<name>A0A899GA81_9ASCO</name>
<dbReference type="InterPro" id="IPR016024">
    <property type="entry name" value="ARM-type_fold"/>
</dbReference>
<dbReference type="OrthoDB" id="10252707at2759"/>
<dbReference type="GO" id="GO:0003729">
    <property type="term" value="F:mRNA binding"/>
    <property type="evidence" value="ECO:0007669"/>
    <property type="project" value="TreeGrafter"/>
</dbReference>
<organism evidence="3 4">
    <name type="scientific">Pneumocystis wakefieldiae</name>
    <dbReference type="NCBI Taxonomy" id="38082"/>
    <lineage>
        <taxon>Eukaryota</taxon>
        <taxon>Fungi</taxon>
        <taxon>Dikarya</taxon>
        <taxon>Ascomycota</taxon>
        <taxon>Taphrinomycotina</taxon>
        <taxon>Pneumocystomycetes</taxon>
        <taxon>Pneumocystaceae</taxon>
        <taxon>Pneumocystis</taxon>
    </lineage>
</organism>
<sequence>MDGYDRNASFATRKRGRDDWGYQEGHKHVRYGTTEIQLDRVKKYLLTLGDPTLIADFEDETLHNGILSMFRDHIIELPMKIPFLATAISLASTKEASIGKHTVEFMATAVQAFLDNGEWRKFKLVLRFLAYSISIIDGDGVLDILDVLTQRICDISRDMSERGDFNTKFHADELAYVFLITVPYVIARSTEASHNFDTLFSYVDRIEPYMRYRSVDLSLLQLFIEDDPSNGIEILEELWNQIQYMKNGNYDASILLRPWLRFEMQLENTPKFTLPPIVLPKTFDNSGRFYFPESHFRIFNQTDQLNVSYQTMASSIIRDLLGDIIDIMEFNRKEAARFLADLPFYFSPNVFIYEAISSEATDIMSTLTEWKYEEVILETIFRRLFRLPKPLQPLIYYHSLLIELCKLIPQTIAPSLGYLIRYIYQALPRLDPEISFRFWTWFSHHLSNFNFSWKWDEWVYDLDLDSMHPKKAFIRETIEKEISLSYCSKIKDSLPEAYHLLLPENPFSSSYFDYELPNSKYYAEVGTLLETMRVNTEQSETDVALEIIEKTAIENNESDPPYEALKALVQCVLHLGEKSYSSSLNTIERNLPGLQARCNANDRTRRQTVDIIIKFWRDKPAIGTTLVNKFLNYSVIDAVSIIEWVILDADIEYISRNFTWELIKMALNKVNSTPVQIKDRINTETSYNEPGSLSDYRKAYDEVYMKREAVFVTIFEKFPKLFDRAKASQNKRNGIEKNETLNNQKGWQLWWAEGLFKEIARRYYYEISNLSDSLNPVINNKYIKEIFEKVRNLNKII</sequence>
<dbReference type="EMBL" id="CP054537">
    <property type="protein sequence ID" value="QSL65487.1"/>
    <property type="molecule type" value="Genomic_DNA"/>
</dbReference>
<evidence type="ECO:0008006" key="5">
    <source>
        <dbReference type="Google" id="ProtNLM"/>
    </source>
</evidence>
<dbReference type="GO" id="GO:0005634">
    <property type="term" value="C:nucleus"/>
    <property type="evidence" value="ECO:0007669"/>
    <property type="project" value="TreeGrafter"/>
</dbReference>
<dbReference type="Pfam" id="PF09090">
    <property type="entry name" value="MIF4G_like_2"/>
    <property type="match status" value="1"/>
</dbReference>
<dbReference type="InterPro" id="IPR027159">
    <property type="entry name" value="CBP80"/>
</dbReference>
<evidence type="ECO:0000259" key="2">
    <source>
        <dbReference type="Pfam" id="PF09090"/>
    </source>
</evidence>
<dbReference type="InterPro" id="IPR015174">
    <property type="entry name" value="MIF4G-like_typ-2"/>
</dbReference>
<dbReference type="Gene3D" id="1.25.40.180">
    <property type="match status" value="3"/>
</dbReference>
<dbReference type="AlphaFoldDB" id="A0A899GA81"/>
<gene>
    <name evidence="3" type="ORF">MERGE_002799</name>
</gene>
<proteinExistence type="predicted"/>
<dbReference type="Pfam" id="PF09088">
    <property type="entry name" value="MIF4G_like"/>
    <property type="match status" value="1"/>
</dbReference>
<dbReference type="InterPro" id="IPR015172">
    <property type="entry name" value="MIF4G-like_typ-1"/>
</dbReference>
<dbReference type="GO" id="GO:0006406">
    <property type="term" value="P:mRNA export from nucleus"/>
    <property type="evidence" value="ECO:0007669"/>
    <property type="project" value="InterPro"/>
</dbReference>
<dbReference type="SUPFAM" id="SSF48371">
    <property type="entry name" value="ARM repeat"/>
    <property type="match status" value="3"/>
</dbReference>
<dbReference type="GO" id="GO:0005846">
    <property type="term" value="C:nuclear cap binding complex"/>
    <property type="evidence" value="ECO:0007669"/>
    <property type="project" value="InterPro"/>
</dbReference>
<feature type="domain" description="MIF4G-like type 1" evidence="1">
    <location>
        <begin position="310"/>
        <end position="496"/>
    </location>
</feature>
<dbReference type="GO" id="GO:0000339">
    <property type="term" value="F:RNA cap binding"/>
    <property type="evidence" value="ECO:0007669"/>
    <property type="project" value="InterPro"/>
</dbReference>
<protein>
    <recommendedName>
        <fullName evidence="5">MIF4G domain-containing protein</fullName>
    </recommendedName>
</protein>
<evidence type="ECO:0000313" key="4">
    <source>
        <dbReference type="Proteomes" id="UP000663699"/>
    </source>
</evidence>
<dbReference type="GO" id="GO:0000184">
    <property type="term" value="P:nuclear-transcribed mRNA catabolic process, nonsense-mediated decay"/>
    <property type="evidence" value="ECO:0007669"/>
    <property type="project" value="TreeGrafter"/>
</dbReference>
<dbReference type="PANTHER" id="PTHR12412:SF2">
    <property type="entry name" value="NUCLEAR CAP-BINDING PROTEIN SUBUNIT 1"/>
    <property type="match status" value="1"/>
</dbReference>
<accession>A0A899GA81</accession>
<feature type="domain" description="MIF4G-like type 2" evidence="2">
    <location>
        <begin position="512"/>
        <end position="767"/>
    </location>
</feature>
<reference evidence="3" key="1">
    <citation type="submission" date="2020-06" db="EMBL/GenBank/DDBJ databases">
        <title>Genomes of multiple members of Pneumocystis genus reveal paths to human pathogen Pneumocystis jirovecii.</title>
        <authorList>
            <person name="Cisse O.H."/>
            <person name="Ma L."/>
            <person name="Dekker J."/>
            <person name="Khil P."/>
            <person name="Jo J."/>
            <person name="Brenchley J."/>
            <person name="Blair R."/>
            <person name="Pahar B."/>
            <person name="Chabe M."/>
            <person name="Van Rompay K.A."/>
            <person name="Keesler R."/>
            <person name="Sukura A."/>
            <person name="Hirsch V."/>
            <person name="Kutty G."/>
            <person name="Liu Y."/>
            <person name="Peng L."/>
            <person name="Chen J."/>
            <person name="Song J."/>
            <person name="Weissenbacher-Lang C."/>
            <person name="Xu J."/>
            <person name="Upham N.S."/>
            <person name="Stajich J.E."/>
            <person name="Cuomo C.A."/>
            <person name="Cushion M.T."/>
            <person name="Kovacs J.A."/>
        </authorList>
    </citation>
    <scope>NUCLEOTIDE SEQUENCE</scope>
    <source>
        <strain evidence="3">2A</strain>
    </source>
</reference>
<dbReference type="PANTHER" id="PTHR12412">
    <property type="entry name" value="CAP BINDING PROTEIN"/>
    <property type="match status" value="1"/>
</dbReference>
<evidence type="ECO:0000259" key="1">
    <source>
        <dbReference type="Pfam" id="PF09088"/>
    </source>
</evidence>
<dbReference type="Proteomes" id="UP000663699">
    <property type="component" value="Chromosome 6"/>
</dbReference>
<keyword evidence="4" id="KW-1185">Reference proteome</keyword>